<evidence type="ECO:0000256" key="1">
    <source>
        <dbReference type="ARBA" id="ARBA00022729"/>
    </source>
</evidence>
<dbReference type="PANTHER" id="PTHR46943:SF1">
    <property type="entry name" value="PENTRAXIN-RELATED PROTEIN PTX3"/>
    <property type="match status" value="1"/>
</dbReference>
<name>A0A7H8TRD4_STRCX</name>
<evidence type="ECO:0000256" key="3">
    <source>
        <dbReference type="SAM" id="SignalP"/>
    </source>
</evidence>
<evidence type="ECO:0000259" key="4">
    <source>
        <dbReference type="SMART" id="SM00560"/>
    </source>
</evidence>
<dbReference type="InterPro" id="IPR013320">
    <property type="entry name" value="ConA-like_dom_sf"/>
</dbReference>
<feature type="domain" description="LamG-like jellyroll fold" evidence="4">
    <location>
        <begin position="794"/>
        <end position="944"/>
    </location>
</feature>
<evidence type="ECO:0000313" key="5">
    <source>
        <dbReference type="EMBL" id="QKZ24740.1"/>
    </source>
</evidence>
<accession>A0A7H8TRD4</accession>
<keyword evidence="6" id="KW-1185">Reference proteome</keyword>
<dbReference type="GO" id="GO:0006955">
    <property type="term" value="P:immune response"/>
    <property type="evidence" value="ECO:0007669"/>
    <property type="project" value="InterPro"/>
</dbReference>
<dbReference type="Proteomes" id="UP000509418">
    <property type="component" value="Chromosome"/>
</dbReference>
<dbReference type="SMART" id="SM00560">
    <property type="entry name" value="LamGL"/>
    <property type="match status" value="3"/>
</dbReference>
<feature type="chain" id="PRO_5028941973" evidence="3">
    <location>
        <begin position="20"/>
        <end position="1435"/>
    </location>
</feature>
<dbReference type="Gene3D" id="2.60.120.200">
    <property type="match status" value="3"/>
</dbReference>
<protein>
    <submittedName>
        <fullName evidence="5">LamG domain-containing protein</fullName>
    </submittedName>
</protein>
<proteinExistence type="predicted"/>
<dbReference type="EMBL" id="CP056041">
    <property type="protein sequence ID" value="QKZ24740.1"/>
    <property type="molecule type" value="Genomic_DNA"/>
</dbReference>
<gene>
    <name evidence="5" type="ORF">HUT05_12180</name>
</gene>
<feature type="domain" description="LamG-like jellyroll fold" evidence="4">
    <location>
        <begin position="1251"/>
        <end position="1415"/>
    </location>
</feature>
<feature type="domain" description="LamG-like jellyroll fold" evidence="4">
    <location>
        <begin position="1023"/>
        <end position="1173"/>
    </location>
</feature>
<evidence type="ECO:0000256" key="2">
    <source>
        <dbReference type="ARBA" id="ARBA00023157"/>
    </source>
</evidence>
<reference evidence="5 6" key="1">
    <citation type="submission" date="2020-06" db="EMBL/GenBank/DDBJ databases">
        <title>Genome mining for natural products.</title>
        <authorList>
            <person name="Zhang B."/>
            <person name="Shi J."/>
            <person name="Ge H."/>
        </authorList>
    </citation>
    <scope>NUCLEOTIDE SEQUENCE [LARGE SCALE GENOMIC DNA]</scope>
    <source>
        <strain evidence="5 6">NA02069</strain>
    </source>
</reference>
<sequence length="1435" mass="151575">MGIAVTVGLLPTGAMPAVAAGQPASQSPAASEQASGAGEAAVAATEDEAFARAKRLGRNVEVLSLRGESTDVYATPGGDLESREYLRPVRTRVDGEWRSIDTVLAVVGGGADKGMVAPRAASVGLAFSGGGEGPLVRLERAGRSLELSWPGTVPAPRLDGDTATYPDILPDVDLRLAARPEGFTQLLVVKSAEAAASDELAQLRLKLGTEGLATRETANGGLAAVDEGSGGVVFEAPRPVMWDSSTAGAQPTSAAKAVKPASFTATAAGEAGAATATEPTAADSGRVEPIGVDIPAGGDELVLTPDKDLLTGSDTVYPVFIDPQWYSPKATSWTMASRYWASSPQWKFNGDSDAGLGYCGWNYCNPQDVKRLFYQIPTTKFAGRSILSAEFVVRNTWSSSCEAREVQLWRTKGINSSTTWNTQDASGFWIDHLQNRSFAHGYDGCAAADAEFDVKDAVAMAASKKWPQITFGMRAGASGESDRYSWKRFSDDAFLRVRYNRPPPRIATSQLTMDPGGTCEPNDTRVRVRSRATVRANNVTDPDKDRIQVQFRALWDTGDGWKQHWISAKSTDKASGSDFSVQLPTSIPQNKIVGWQARAWDGGQWSAWSSQNAHSCHFVYDTTVPVGPSISSSQYPSSDPADPNDPWWDGVGRYGTFSIDTSSGDVTKYWFGINGSPSSAHTLTTSGGGAKTMKFMPTKPGVNFITAQAFDAAGNGSETRTHYFRVRSGQPDRLGWQMDEGAGATQVNGAGGEWPATLNGGLKPGGAGITGNGLELDGTDDHAASDSPVLNTAKSFTVSVWAKLPANPTGAPVAVAQAGSNTSGYEIYYSTALGGWVFLRHTADVSGTSVARAVQPACASGDTACQTARTGTWTHLVGAFNYPSRQLKLYVNGALVATAPYTTTPWDARGRTILGAASHYGTVEGFFKGSLDEAQFFDYQLTDAQVTQLHNRQPVSSARPAKLVFPMDEAATDVALTGRAQQAPAQLLGGATSGVGGVNGRAVQFDGVDDYATTGRPIMDTAQSFAVSAWVKLPKDKEAKAMTAVAQAGTVNPGFELYHSTALGGWVFIREQSDTADSTVVRVTQSACPANTNCAAARLGEWNHVVAVQDVDAGRILLYVNGVLEGTAAFTTPWLAVGRVTLGGTYRADGTLGSPLKGAMDDVRLYDRAVSDDEVRQLFKQRPLVTSRWKFETASTATPPVTPDAGPAGAGLTLNNGARLGSGWVDGGLDLDGVDDYAATASGTVPLDTAASFTVSAFAQASARPTGQVALLSAPGTNKDAFSVRYIPSSTPEINGGRWRITTADADKTDASSVEVENGQFYGPEDWTHLALVHDGFAREMRLYVNGELEEVACQDTDDDGEPDVSGCTEQISYSENVLTFKAVQSLRIGRDRAGAYFPGTLSDVWTFQGALSDSQIAHLSLGMPGVATEVPGTD</sequence>
<dbReference type="PANTHER" id="PTHR46943">
    <property type="entry name" value="PENTRAXIN-RELATED PROTEIN PTX3"/>
    <property type="match status" value="1"/>
</dbReference>
<dbReference type="InterPro" id="IPR006558">
    <property type="entry name" value="LamG-like"/>
</dbReference>
<evidence type="ECO:0000313" key="6">
    <source>
        <dbReference type="Proteomes" id="UP000509418"/>
    </source>
</evidence>
<organism evidence="5 6">
    <name type="scientific">Streptomyces chartreusis</name>
    <dbReference type="NCBI Taxonomy" id="1969"/>
    <lineage>
        <taxon>Bacteria</taxon>
        <taxon>Bacillati</taxon>
        <taxon>Actinomycetota</taxon>
        <taxon>Actinomycetes</taxon>
        <taxon>Kitasatosporales</taxon>
        <taxon>Streptomycetaceae</taxon>
        <taxon>Streptomyces</taxon>
    </lineage>
</organism>
<dbReference type="Pfam" id="PF13385">
    <property type="entry name" value="Laminin_G_3"/>
    <property type="match status" value="3"/>
</dbReference>
<keyword evidence="1 3" id="KW-0732">Signal</keyword>
<keyword evidence="2" id="KW-1015">Disulfide bond</keyword>
<dbReference type="SUPFAM" id="SSF49899">
    <property type="entry name" value="Concanavalin A-like lectins/glucanases"/>
    <property type="match status" value="3"/>
</dbReference>
<feature type="signal peptide" evidence="3">
    <location>
        <begin position="1"/>
        <end position="19"/>
    </location>
</feature>
<dbReference type="InterPro" id="IPR042837">
    <property type="entry name" value="PTX3"/>
</dbReference>